<evidence type="ECO:0000256" key="1">
    <source>
        <dbReference type="ARBA" id="ARBA00022475"/>
    </source>
</evidence>
<evidence type="ECO:0000313" key="9">
    <source>
        <dbReference type="Proteomes" id="UP000002043"/>
    </source>
</evidence>
<sequence length="321" mass="37432">MRFLLSVLILFLLFLFYGFLPVKADKTVDIPYGMSTPQMAMYLYEQGLLRTPLSFLLLHVVVKGKLEAGEYEFKGWTWPWDVYRKIRYGLKKTYKITIPEGSDIYDIARILENNGITKGEDFLKWATSPQVAKKYGLRVYGMEGFLFPDTYFFSRNTHPLTIIDTMYHNFLRRTKPLREELLQKGMSLEEWVTVASMIEKETAVKEEKPLVAAVIYNRIKRGMKLQIDPTVIYALKRKNMWDGKLTLKDLKIDDPYNTYLYPGLPPTPICNPGLDSLEAALRPAKVDYLYFVANGEGGHFFSVTYEDHLKKVNLYRQMHRQ</sequence>
<organism evidence="8 9">
    <name type="scientific">Thermocrinis albus (strain DSM 14484 / JCM 11386 / HI 11/12)</name>
    <dbReference type="NCBI Taxonomy" id="638303"/>
    <lineage>
        <taxon>Bacteria</taxon>
        <taxon>Pseudomonadati</taxon>
        <taxon>Aquificota</taxon>
        <taxon>Aquificia</taxon>
        <taxon>Aquificales</taxon>
        <taxon>Aquificaceae</taxon>
        <taxon>Thermocrinis</taxon>
    </lineage>
</organism>
<dbReference type="Gene3D" id="3.30.160.60">
    <property type="entry name" value="Classic Zinc Finger"/>
    <property type="match status" value="1"/>
</dbReference>
<dbReference type="OrthoDB" id="9814591at2"/>
<dbReference type="eggNOG" id="COG1559">
    <property type="taxonomic scope" value="Bacteria"/>
</dbReference>
<gene>
    <name evidence="7" type="primary">mltG</name>
    <name evidence="8" type="ordered locus">Thal_0148</name>
</gene>
<keyword evidence="5 7" id="KW-0456">Lyase</keyword>
<comment type="catalytic activity">
    <reaction evidence="7">
        <text>a peptidoglycan chain = a peptidoglycan chain with N-acetyl-1,6-anhydromuramyl-[peptide] at the reducing end + a peptidoglycan chain with N-acetylglucosamine at the non-reducing end.</text>
        <dbReference type="EC" id="4.2.2.29"/>
    </reaction>
</comment>
<dbReference type="Pfam" id="PF02618">
    <property type="entry name" value="YceG"/>
    <property type="match status" value="1"/>
</dbReference>
<keyword evidence="6 7" id="KW-0961">Cell wall biogenesis/degradation</keyword>
<keyword evidence="9" id="KW-1185">Reference proteome</keyword>
<dbReference type="EMBL" id="CP001931">
    <property type="protein sequence ID" value="ADC88784.1"/>
    <property type="molecule type" value="Genomic_DNA"/>
</dbReference>
<dbReference type="HAMAP" id="MF_02065">
    <property type="entry name" value="MltG"/>
    <property type="match status" value="1"/>
</dbReference>
<reference evidence="9" key="1">
    <citation type="journal article" date="2010" name="Stand. Genomic Sci.">
        <title>Complete genome sequence of Thermocrinis albus type strain (HI 11/12T).</title>
        <authorList>
            <person name="Wirth R."/>
            <person name="Sikorski J."/>
            <person name="Brambilla E."/>
            <person name="Misra M."/>
            <person name="Lapidus A."/>
            <person name="Copeland A."/>
            <person name="Nolan M."/>
            <person name="Lucas S."/>
            <person name="Chen F."/>
            <person name="Tice H."/>
            <person name="Cheng J.F."/>
            <person name="Han C."/>
            <person name="Detter J.C."/>
            <person name="Tapia R."/>
            <person name="Bruce D."/>
            <person name="Goodwin L."/>
            <person name="Pitluck S."/>
            <person name="Pati A."/>
            <person name="Anderson I."/>
            <person name="Ivanova N."/>
            <person name="Mavromatis K."/>
            <person name="Mikhailova N."/>
            <person name="Chen A."/>
            <person name="Palaniappan K."/>
            <person name="Bilek Y."/>
            <person name="Hader T."/>
            <person name="Land M."/>
            <person name="Hauser L."/>
            <person name="Chang Y.J."/>
            <person name="Jeffries C.D."/>
            <person name="Tindall B.J."/>
            <person name="Rohde M."/>
            <person name="Goker M."/>
            <person name="Bristow J."/>
            <person name="Eisen J.A."/>
            <person name="Markowitz V."/>
            <person name="Hugenholtz P."/>
            <person name="Kyrpides N.C."/>
            <person name="Klenk H.P."/>
        </authorList>
    </citation>
    <scope>NUCLEOTIDE SEQUENCE [LARGE SCALE GENOMIC DNA]</scope>
    <source>
        <strain evidence="9">DSM 14484 / JCM 11386 / HI 11/12</strain>
    </source>
</reference>
<evidence type="ECO:0000256" key="6">
    <source>
        <dbReference type="ARBA" id="ARBA00023316"/>
    </source>
</evidence>
<comment type="similarity">
    <text evidence="7">Belongs to the transglycosylase MltG family.</text>
</comment>
<keyword evidence="7" id="KW-0997">Cell inner membrane</keyword>
<dbReference type="HOGENOM" id="CLU_025574_2_2_0"/>
<accession>D3SNP7</accession>
<name>D3SNP7_THEAH</name>
<dbReference type="KEGG" id="tal:Thal_0148"/>
<dbReference type="Gene3D" id="3.30.1490.480">
    <property type="entry name" value="Endolytic murein transglycosylase"/>
    <property type="match status" value="2"/>
</dbReference>
<dbReference type="GO" id="GO:0071555">
    <property type="term" value="P:cell wall organization"/>
    <property type="evidence" value="ECO:0007669"/>
    <property type="project" value="UniProtKB-KW"/>
</dbReference>
<dbReference type="Proteomes" id="UP000002043">
    <property type="component" value="Chromosome"/>
</dbReference>
<dbReference type="PANTHER" id="PTHR30518:SF2">
    <property type="entry name" value="ENDOLYTIC MUREIN TRANSGLYCOSYLASE"/>
    <property type="match status" value="1"/>
</dbReference>
<dbReference type="PANTHER" id="PTHR30518">
    <property type="entry name" value="ENDOLYTIC MUREIN TRANSGLYCOSYLASE"/>
    <property type="match status" value="1"/>
</dbReference>
<dbReference type="NCBIfam" id="TIGR00247">
    <property type="entry name" value="endolytic transglycosylase MltG"/>
    <property type="match status" value="1"/>
</dbReference>
<keyword evidence="2 7" id="KW-0812">Transmembrane</keyword>
<evidence type="ECO:0000256" key="7">
    <source>
        <dbReference type="HAMAP-Rule" id="MF_02065"/>
    </source>
</evidence>
<dbReference type="EC" id="4.2.2.29" evidence="7"/>
<feature type="site" description="Important for catalytic activity" evidence="7">
    <location>
        <position position="201"/>
    </location>
</feature>
<dbReference type="RefSeq" id="WP_012991191.1">
    <property type="nucleotide sequence ID" value="NC_013894.1"/>
</dbReference>
<comment type="function">
    <text evidence="7">Functions as a peptidoglycan terminase that cleaves nascent peptidoglycan strands endolytically to terminate their elongation.</text>
</comment>
<dbReference type="GO" id="GO:0008932">
    <property type="term" value="F:lytic endotransglycosylase activity"/>
    <property type="evidence" value="ECO:0007669"/>
    <property type="project" value="UniProtKB-UniRule"/>
</dbReference>
<evidence type="ECO:0000256" key="5">
    <source>
        <dbReference type="ARBA" id="ARBA00023239"/>
    </source>
</evidence>
<dbReference type="AlphaFoldDB" id="D3SNP7"/>
<proteinExistence type="inferred from homology"/>
<evidence type="ECO:0000256" key="4">
    <source>
        <dbReference type="ARBA" id="ARBA00023136"/>
    </source>
</evidence>
<dbReference type="CDD" id="cd08010">
    <property type="entry name" value="MltG_like"/>
    <property type="match status" value="1"/>
</dbReference>
<protein>
    <recommendedName>
        <fullName evidence="7">Endolytic murein transglycosylase</fullName>
        <ecNumber evidence="7">4.2.2.29</ecNumber>
    </recommendedName>
    <alternativeName>
        <fullName evidence="7">Peptidoglycan lytic transglycosylase</fullName>
    </alternativeName>
    <alternativeName>
        <fullName evidence="7">Peptidoglycan polymerization terminase</fullName>
    </alternativeName>
</protein>
<dbReference type="GO" id="GO:0005886">
    <property type="term" value="C:plasma membrane"/>
    <property type="evidence" value="ECO:0007669"/>
    <property type="project" value="UniProtKB-UniRule"/>
</dbReference>
<evidence type="ECO:0000256" key="3">
    <source>
        <dbReference type="ARBA" id="ARBA00022989"/>
    </source>
</evidence>
<keyword evidence="3 7" id="KW-1133">Transmembrane helix</keyword>
<evidence type="ECO:0000313" key="8">
    <source>
        <dbReference type="EMBL" id="ADC88784.1"/>
    </source>
</evidence>
<dbReference type="InterPro" id="IPR003770">
    <property type="entry name" value="MLTG-like"/>
</dbReference>
<evidence type="ECO:0000256" key="2">
    <source>
        <dbReference type="ARBA" id="ARBA00022692"/>
    </source>
</evidence>
<dbReference type="GO" id="GO:0009252">
    <property type="term" value="P:peptidoglycan biosynthetic process"/>
    <property type="evidence" value="ECO:0007669"/>
    <property type="project" value="UniProtKB-UniRule"/>
</dbReference>
<dbReference type="STRING" id="638303.Thal_0148"/>
<keyword evidence="1 7" id="KW-1003">Cell membrane</keyword>
<keyword evidence="4 7" id="KW-0472">Membrane</keyword>